<dbReference type="GO" id="GO:0009085">
    <property type="term" value="P:lysine biosynthetic process"/>
    <property type="evidence" value="ECO:0007669"/>
    <property type="project" value="UniProtKB-KW"/>
</dbReference>
<dbReference type="SUPFAM" id="SSF51161">
    <property type="entry name" value="Trimeric LpxA-like enzymes"/>
    <property type="match status" value="1"/>
</dbReference>
<dbReference type="InterPro" id="IPR018357">
    <property type="entry name" value="Hexapep_transf_CS"/>
</dbReference>
<comment type="caution">
    <text evidence="5">The sequence shown here is derived from an EMBL/GenBank/DDBJ whole genome shotgun (WGS) entry which is preliminary data.</text>
</comment>
<dbReference type="EC" id="2.3.1.-" evidence="5"/>
<dbReference type="EMBL" id="JBHTAP010000001">
    <property type="protein sequence ID" value="MFC7236106.1"/>
    <property type="molecule type" value="Genomic_DNA"/>
</dbReference>
<evidence type="ECO:0000256" key="2">
    <source>
        <dbReference type="ARBA" id="ARBA00022679"/>
    </source>
</evidence>
<evidence type="ECO:0000313" key="5">
    <source>
        <dbReference type="EMBL" id="MFC7236106.1"/>
    </source>
</evidence>
<keyword evidence="3" id="KW-0220">Diaminopimelate biosynthesis</keyword>
<keyword evidence="6" id="KW-1185">Reference proteome</keyword>
<protein>
    <submittedName>
        <fullName evidence="5">Acyltransferase</fullName>
        <ecNumber evidence="5">2.3.1.-</ecNumber>
    </submittedName>
</protein>
<dbReference type="PANTHER" id="PTHR43300">
    <property type="entry name" value="ACETYLTRANSFERASE"/>
    <property type="match status" value="1"/>
</dbReference>
<dbReference type="InterPro" id="IPR001451">
    <property type="entry name" value="Hexapep"/>
</dbReference>
<dbReference type="Proteomes" id="UP001596398">
    <property type="component" value="Unassembled WGS sequence"/>
</dbReference>
<organism evidence="5 6">
    <name type="scientific">Halosegnis marinus</name>
    <dbReference type="NCBI Taxonomy" id="3034023"/>
    <lineage>
        <taxon>Archaea</taxon>
        <taxon>Methanobacteriati</taxon>
        <taxon>Methanobacteriota</taxon>
        <taxon>Stenosarchaea group</taxon>
        <taxon>Halobacteria</taxon>
        <taxon>Halobacteriales</taxon>
        <taxon>Natronomonadaceae</taxon>
        <taxon>Halosegnis</taxon>
    </lineage>
</organism>
<reference evidence="5 6" key="1">
    <citation type="journal article" date="2019" name="Int. J. Syst. Evol. Microbiol.">
        <title>The Global Catalogue of Microorganisms (GCM) 10K type strain sequencing project: providing services to taxonomists for standard genome sequencing and annotation.</title>
        <authorList>
            <consortium name="The Broad Institute Genomics Platform"/>
            <consortium name="The Broad Institute Genome Sequencing Center for Infectious Disease"/>
            <person name="Wu L."/>
            <person name="Ma J."/>
        </authorList>
    </citation>
    <scope>NUCLEOTIDE SEQUENCE [LARGE SCALE GENOMIC DNA]</scope>
    <source>
        <strain evidence="5 6">DT85</strain>
    </source>
</reference>
<dbReference type="PROSITE" id="PS00101">
    <property type="entry name" value="HEXAPEP_TRANSFERASES"/>
    <property type="match status" value="1"/>
</dbReference>
<dbReference type="GO" id="GO:0016746">
    <property type="term" value="F:acyltransferase activity"/>
    <property type="evidence" value="ECO:0007669"/>
    <property type="project" value="UniProtKB-KW"/>
</dbReference>
<evidence type="ECO:0000256" key="1">
    <source>
        <dbReference type="ARBA" id="ARBA00022605"/>
    </source>
</evidence>
<evidence type="ECO:0000256" key="4">
    <source>
        <dbReference type="ARBA" id="ARBA00023154"/>
    </source>
</evidence>
<evidence type="ECO:0000313" key="6">
    <source>
        <dbReference type="Proteomes" id="UP001596398"/>
    </source>
</evidence>
<dbReference type="GO" id="GO:0019877">
    <property type="term" value="P:diaminopimelate biosynthetic process"/>
    <property type="evidence" value="ECO:0007669"/>
    <property type="project" value="UniProtKB-KW"/>
</dbReference>
<dbReference type="InterPro" id="IPR011004">
    <property type="entry name" value="Trimer_LpxA-like_sf"/>
</dbReference>
<name>A0ABD5ZRN6_9EURY</name>
<dbReference type="Pfam" id="PF14602">
    <property type="entry name" value="Hexapep_2"/>
    <property type="match status" value="1"/>
</dbReference>
<evidence type="ECO:0000256" key="3">
    <source>
        <dbReference type="ARBA" id="ARBA00022915"/>
    </source>
</evidence>
<accession>A0ABD5ZRN6</accession>
<dbReference type="CDD" id="cd03358">
    <property type="entry name" value="LbH_WxcM_N_like"/>
    <property type="match status" value="1"/>
</dbReference>
<keyword evidence="2 5" id="KW-0808">Transferase</keyword>
<keyword evidence="4" id="KW-0457">Lysine biosynthesis</keyword>
<dbReference type="Gene3D" id="2.160.10.10">
    <property type="entry name" value="Hexapeptide repeat proteins"/>
    <property type="match status" value="1"/>
</dbReference>
<dbReference type="Pfam" id="PF00132">
    <property type="entry name" value="Hexapep"/>
    <property type="match status" value="1"/>
</dbReference>
<gene>
    <name evidence="5" type="ORF">ACFQJ4_12340</name>
</gene>
<proteinExistence type="predicted"/>
<keyword evidence="1" id="KW-0028">Amino-acid biosynthesis</keyword>
<dbReference type="GeneID" id="79267812"/>
<dbReference type="InterPro" id="IPR050179">
    <property type="entry name" value="Trans_hexapeptide_repeat"/>
</dbReference>
<keyword evidence="5" id="KW-0012">Acyltransferase</keyword>
<dbReference type="PANTHER" id="PTHR43300:SF10">
    <property type="entry name" value="2,3,4,5-TETRAHYDROPYRIDINE-2,6-DICARBOXYLATE N-ACETYLTRANSFERASE"/>
    <property type="match status" value="1"/>
</dbReference>
<dbReference type="RefSeq" id="WP_382211601.1">
    <property type="nucleotide sequence ID" value="NZ_CP119802.1"/>
</dbReference>
<dbReference type="AlphaFoldDB" id="A0ABD5ZRN6"/>
<sequence>MEPSTHRGDAARTVQHGRDCTLAPDVVVEAGEGRDPPVFGQRATVRSGTVVYGDVVVGDDFATGHNALIREGTRAGDEVLVGTNAVIDGATTLGSRVSLQTGVYLPRETTVGDDVFVGPSATLTNDPYPLRRETELAGPTLADDVSVGANATVLPGVTVGEGAFVAAGAVVTEDVPARTLAVGAPARHEPLPPELDGGNDA</sequence>